<dbReference type="Proteomes" id="UP000320055">
    <property type="component" value="Unassembled WGS sequence"/>
</dbReference>
<organism evidence="2 3">
    <name type="scientific">Hyella patelloides LEGE 07179</name>
    <dbReference type="NCBI Taxonomy" id="945734"/>
    <lineage>
        <taxon>Bacteria</taxon>
        <taxon>Bacillati</taxon>
        <taxon>Cyanobacteriota</taxon>
        <taxon>Cyanophyceae</taxon>
        <taxon>Pleurocapsales</taxon>
        <taxon>Hyellaceae</taxon>
        <taxon>Hyella</taxon>
    </lineage>
</organism>
<dbReference type="OrthoDB" id="3775810at2"/>
<evidence type="ECO:0000313" key="2">
    <source>
        <dbReference type="EMBL" id="VEP15285.1"/>
    </source>
</evidence>
<dbReference type="Pfam" id="PF13785">
    <property type="entry name" value="DUF4178"/>
    <property type="match status" value="1"/>
</dbReference>
<feature type="domain" description="DUF4178" evidence="1">
    <location>
        <begin position="45"/>
        <end position="176"/>
    </location>
</feature>
<dbReference type="RefSeq" id="WP_144874023.1">
    <property type="nucleotide sequence ID" value="NZ_LR214058.1"/>
</dbReference>
<evidence type="ECO:0000259" key="1">
    <source>
        <dbReference type="Pfam" id="PF13785"/>
    </source>
</evidence>
<dbReference type="InterPro" id="IPR025235">
    <property type="entry name" value="DUF4178"/>
</dbReference>
<accession>A0A563VV48</accession>
<gene>
    <name evidence="2" type="ORF">H1P_3200007</name>
</gene>
<sequence>MYFLFFIIICAGVTLLVLQQQGKLPASKVKGKLTAAERNIFNLEIGDIVQYQGIDWFVEGKLIYNDSSDTWFSYLLQDNEEICWLSVEEDDFVEVSFFRETSGEIEQPLPQNLNYSGEDYHLSGSGTATMKRLGNTINRQDQTCDYYDYKNDNNLRLSVEIWDGDLEVLVGQKINPRMLTFLPGDGQKVYG</sequence>
<dbReference type="AlphaFoldDB" id="A0A563VV48"/>
<reference evidence="2 3" key="1">
    <citation type="submission" date="2019-01" db="EMBL/GenBank/DDBJ databases">
        <authorList>
            <person name="Brito A."/>
        </authorList>
    </citation>
    <scope>NUCLEOTIDE SEQUENCE [LARGE SCALE GENOMIC DNA]</scope>
    <source>
        <strain evidence="2">1</strain>
    </source>
</reference>
<dbReference type="EMBL" id="CAACVJ010000247">
    <property type="protein sequence ID" value="VEP15285.1"/>
    <property type="molecule type" value="Genomic_DNA"/>
</dbReference>
<proteinExistence type="predicted"/>
<keyword evidence="3" id="KW-1185">Reference proteome</keyword>
<protein>
    <recommendedName>
        <fullName evidence="1">DUF4178 domain-containing protein</fullName>
    </recommendedName>
</protein>
<evidence type="ECO:0000313" key="3">
    <source>
        <dbReference type="Proteomes" id="UP000320055"/>
    </source>
</evidence>
<name>A0A563VV48_9CYAN</name>